<keyword evidence="6" id="KW-0813">Transport</keyword>
<proteinExistence type="inferred from homology"/>
<name>A0ABN1LE62_9ALTE</name>
<keyword evidence="10" id="KW-0598">Phosphotransferase system</keyword>
<evidence type="ECO:0000256" key="6">
    <source>
        <dbReference type="ARBA" id="ARBA00022448"/>
    </source>
</evidence>
<dbReference type="Pfam" id="PF00391">
    <property type="entry name" value="PEP-utilizers"/>
    <property type="match status" value="1"/>
</dbReference>
<keyword evidence="11" id="KW-0479">Metal-binding</keyword>
<comment type="subcellular location">
    <subcellularLocation>
        <location evidence="3">Cytoplasm</location>
    </subcellularLocation>
</comment>
<dbReference type="Gene3D" id="3.30.450.40">
    <property type="match status" value="1"/>
</dbReference>
<dbReference type="InterPro" id="IPR000121">
    <property type="entry name" value="PEP_util_C"/>
</dbReference>
<dbReference type="InterPro" id="IPR029016">
    <property type="entry name" value="GAF-like_dom_sf"/>
</dbReference>
<evidence type="ECO:0000256" key="12">
    <source>
        <dbReference type="ARBA" id="ARBA00022777"/>
    </source>
</evidence>
<keyword evidence="12" id="KW-0418">Kinase</keyword>
<evidence type="ECO:0000313" key="15">
    <source>
        <dbReference type="EMBL" id="GAA0854241.1"/>
    </source>
</evidence>
<dbReference type="Pfam" id="PF01590">
    <property type="entry name" value="GAF"/>
    <property type="match status" value="1"/>
</dbReference>
<gene>
    <name evidence="15" type="primary">ptsP</name>
    <name evidence="15" type="ORF">GCM10009114_09310</name>
</gene>
<organism evidence="15 16">
    <name type="scientific">Aliiglaciecola litoralis</name>
    <dbReference type="NCBI Taxonomy" id="582857"/>
    <lineage>
        <taxon>Bacteria</taxon>
        <taxon>Pseudomonadati</taxon>
        <taxon>Pseudomonadota</taxon>
        <taxon>Gammaproteobacteria</taxon>
        <taxon>Alteromonadales</taxon>
        <taxon>Alteromonadaceae</taxon>
        <taxon>Aliiglaciecola</taxon>
    </lineage>
</organism>
<sequence length="762" mass="84863">MLRTLKRIVQEVSKIPILEDALTHLTRCITESMSVDSCTIYLADHEQQHFLMMATDGLDTAAVGKVAVGFSEGLVGLIGQREEPLNIVDAQSHPRFKHYPEVKEEKYHAFLGAPIIHQRKVLGVLTLQQKKKRRFSEDEEAFLVTLATQIALEIVHAETRGFLSFVDENNRNKWQRKISGVPGSSGLAMGIGFVPNFKVTLDSQVAKRSNQPDAEISKYRDAVGITRGQVDELSKRVEAQVPSDVQAIFQIYNHLLDANSLGHEVEARIKDGWDAASSLKFVVENYIQQFRNMSDPYMQERAVDVEDLSNRILANILGSESPSQRKIGCDQEAILVAEEVTATMLAEHSTLKLRGIISVRGSNNSHAAILARAMGLPAVMGLSNAPLSLLDGKELLVDGYSGEVIVSPSTSVKREFEALVNEEQELSDRILEQAHLPCVTKDNHSISLFINAGLSAEMENTNFTYGEGVGLYRTEVPFMLRERFPSEQEQMVLYRQMLESAPDKPITMRTLDVGGDKPLPYFPISEENPFLGWRGIRLTLDHPEIFLVQIRAMLRANIGLGNLQIMLPMVTSVSEVSESKRLIRQAFHEVNDEIRGSELQLVMPKIGVMLEVPAVLYQIPQLAKKVDFFSVGSNDLTQYLLAVDRNNSRVAGLYDSYHPAVLSALNSIVEQSRRFNIPITVCGEMAGEPGGAILLMAMGYDKLSMNSHNLLKVKWVIRSVTMQHATQLLHDVLECDNPEQVREQVDLYLEIIGLGGLVRAGI</sequence>
<evidence type="ECO:0000256" key="5">
    <source>
        <dbReference type="ARBA" id="ARBA00012232"/>
    </source>
</evidence>
<evidence type="ECO:0000256" key="11">
    <source>
        <dbReference type="ARBA" id="ARBA00022723"/>
    </source>
</evidence>
<dbReference type="EMBL" id="BAAAFD010000002">
    <property type="protein sequence ID" value="GAA0854241.1"/>
    <property type="molecule type" value="Genomic_DNA"/>
</dbReference>
<evidence type="ECO:0000256" key="7">
    <source>
        <dbReference type="ARBA" id="ARBA00022490"/>
    </source>
</evidence>
<evidence type="ECO:0000256" key="10">
    <source>
        <dbReference type="ARBA" id="ARBA00022683"/>
    </source>
</evidence>
<dbReference type="Proteomes" id="UP001500359">
    <property type="component" value="Unassembled WGS sequence"/>
</dbReference>
<dbReference type="Gene3D" id="3.20.20.60">
    <property type="entry name" value="Phosphoenolpyruvate-binding domains"/>
    <property type="match status" value="1"/>
</dbReference>
<dbReference type="RefSeq" id="WP_343857020.1">
    <property type="nucleotide sequence ID" value="NZ_BAAAFD010000002.1"/>
</dbReference>
<dbReference type="SUPFAM" id="SSF52009">
    <property type="entry name" value="Phosphohistidine domain"/>
    <property type="match status" value="1"/>
</dbReference>
<dbReference type="InterPro" id="IPR003018">
    <property type="entry name" value="GAF"/>
</dbReference>
<dbReference type="InterPro" id="IPR040442">
    <property type="entry name" value="Pyrv_kinase-like_dom_sf"/>
</dbReference>
<dbReference type="SMART" id="SM00065">
    <property type="entry name" value="GAF"/>
    <property type="match status" value="1"/>
</dbReference>
<dbReference type="Pfam" id="PF05524">
    <property type="entry name" value="PEP-utilisers_N"/>
    <property type="match status" value="1"/>
</dbReference>
<dbReference type="InterPro" id="IPR036637">
    <property type="entry name" value="Phosphohistidine_dom_sf"/>
</dbReference>
<comment type="similarity">
    <text evidence="4">Belongs to the PEP-utilizing enzyme family.</text>
</comment>
<feature type="domain" description="GAF" evidence="14">
    <location>
        <begin position="13"/>
        <end position="164"/>
    </location>
</feature>
<reference evidence="15 16" key="1">
    <citation type="journal article" date="2019" name="Int. J. Syst. Evol. Microbiol.">
        <title>The Global Catalogue of Microorganisms (GCM) 10K type strain sequencing project: providing services to taxonomists for standard genome sequencing and annotation.</title>
        <authorList>
            <consortium name="The Broad Institute Genomics Platform"/>
            <consortium name="The Broad Institute Genome Sequencing Center for Infectious Disease"/>
            <person name="Wu L."/>
            <person name="Ma J."/>
        </authorList>
    </citation>
    <scope>NUCLEOTIDE SEQUENCE [LARGE SCALE GENOMIC DNA]</scope>
    <source>
        <strain evidence="15 16">JCM 15896</strain>
    </source>
</reference>
<dbReference type="InterPro" id="IPR036618">
    <property type="entry name" value="PtsI_HPr-bd_sf"/>
</dbReference>
<keyword evidence="9" id="KW-0808">Transferase</keyword>
<dbReference type="Gene3D" id="1.10.274.10">
    <property type="entry name" value="PtsI, HPr-binding domain"/>
    <property type="match status" value="1"/>
</dbReference>
<keyword evidence="13" id="KW-0460">Magnesium</keyword>
<evidence type="ECO:0000256" key="3">
    <source>
        <dbReference type="ARBA" id="ARBA00004496"/>
    </source>
</evidence>
<comment type="catalytic activity">
    <reaction evidence="1">
        <text>L-histidyl-[protein] + phosphoenolpyruvate = N(pros)-phospho-L-histidyl-[protein] + pyruvate</text>
        <dbReference type="Rhea" id="RHEA:23880"/>
        <dbReference type="Rhea" id="RHEA-COMP:9745"/>
        <dbReference type="Rhea" id="RHEA-COMP:9746"/>
        <dbReference type="ChEBI" id="CHEBI:15361"/>
        <dbReference type="ChEBI" id="CHEBI:29979"/>
        <dbReference type="ChEBI" id="CHEBI:58702"/>
        <dbReference type="ChEBI" id="CHEBI:64837"/>
        <dbReference type="EC" id="2.7.3.9"/>
    </reaction>
</comment>
<evidence type="ECO:0000313" key="16">
    <source>
        <dbReference type="Proteomes" id="UP001500359"/>
    </source>
</evidence>
<evidence type="ECO:0000256" key="8">
    <source>
        <dbReference type="ARBA" id="ARBA00022597"/>
    </source>
</evidence>
<dbReference type="NCBIfam" id="NF008283">
    <property type="entry name" value="PRK11061.1"/>
    <property type="match status" value="1"/>
</dbReference>
<dbReference type="PANTHER" id="PTHR46244">
    <property type="entry name" value="PHOSPHOENOLPYRUVATE-PROTEIN PHOSPHOTRANSFERASE"/>
    <property type="match status" value="1"/>
</dbReference>
<dbReference type="InterPro" id="IPR008731">
    <property type="entry name" value="PTS_EIN"/>
</dbReference>
<evidence type="ECO:0000259" key="14">
    <source>
        <dbReference type="SMART" id="SM00065"/>
    </source>
</evidence>
<dbReference type="InterPro" id="IPR006318">
    <property type="entry name" value="PTS_EI-like"/>
</dbReference>
<evidence type="ECO:0000256" key="1">
    <source>
        <dbReference type="ARBA" id="ARBA00000683"/>
    </source>
</evidence>
<dbReference type="PRINTS" id="PR01736">
    <property type="entry name" value="PHPHTRNFRASE"/>
</dbReference>
<protein>
    <recommendedName>
        <fullName evidence="5">phosphoenolpyruvate--protein phosphotransferase</fullName>
        <ecNumber evidence="5">2.7.3.9</ecNumber>
    </recommendedName>
</protein>
<dbReference type="InterPro" id="IPR015813">
    <property type="entry name" value="Pyrv/PenolPyrv_kinase-like_dom"/>
</dbReference>
<dbReference type="PROSITE" id="PS00742">
    <property type="entry name" value="PEP_ENZYMES_2"/>
    <property type="match status" value="1"/>
</dbReference>
<dbReference type="Pfam" id="PF02896">
    <property type="entry name" value="PEP-utilizers_C"/>
    <property type="match status" value="1"/>
</dbReference>
<dbReference type="PANTHER" id="PTHR46244:SF1">
    <property type="entry name" value="PHOSPHOENOLPYRUVATE-DEPENDENT PHOSPHOTRANSFERASE SYSTEM"/>
    <property type="match status" value="1"/>
</dbReference>
<dbReference type="SUPFAM" id="SSF51621">
    <property type="entry name" value="Phosphoenolpyruvate/pyruvate domain"/>
    <property type="match status" value="1"/>
</dbReference>
<dbReference type="SUPFAM" id="SSF55781">
    <property type="entry name" value="GAF domain-like"/>
    <property type="match status" value="1"/>
</dbReference>
<comment type="caution">
    <text evidence="15">The sequence shown here is derived from an EMBL/GenBank/DDBJ whole genome shotgun (WGS) entry which is preliminary data.</text>
</comment>
<evidence type="ECO:0000256" key="9">
    <source>
        <dbReference type="ARBA" id="ARBA00022679"/>
    </source>
</evidence>
<evidence type="ECO:0000256" key="13">
    <source>
        <dbReference type="ARBA" id="ARBA00022842"/>
    </source>
</evidence>
<keyword evidence="8" id="KW-0762">Sugar transport</keyword>
<dbReference type="EC" id="2.7.3.9" evidence="5"/>
<keyword evidence="16" id="KW-1185">Reference proteome</keyword>
<dbReference type="InterPro" id="IPR050499">
    <property type="entry name" value="PEP-utilizing_PTS_enzyme"/>
</dbReference>
<accession>A0ABN1LE62</accession>
<dbReference type="InterPro" id="IPR008279">
    <property type="entry name" value="PEP-util_enz_mobile_dom"/>
</dbReference>
<evidence type="ECO:0000256" key="4">
    <source>
        <dbReference type="ARBA" id="ARBA00007837"/>
    </source>
</evidence>
<dbReference type="NCBIfam" id="TIGR01417">
    <property type="entry name" value="PTS_I_fam"/>
    <property type="match status" value="1"/>
</dbReference>
<comment type="cofactor">
    <cofactor evidence="2">
        <name>Mg(2+)</name>
        <dbReference type="ChEBI" id="CHEBI:18420"/>
    </cofactor>
</comment>
<dbReference type="SUPFAM" id="SSF47831">
    <property type="entry name" value="Enzyme I of the PEP:sugar phosphotransferase system HPr-binding (sub)domain"/>
    <property type="match status" value="1"/>
</dbReference>
<evidence type="ECO:0000256" key="2">
    <source>
        <dbReference type="ARBA" id="ARBA00001946"/>
    </source>
</evidence>
<dbReference type="Gene3D" id="3.50.30.10">
    <property type="entry name" value="Phosphohistidine domain"/>
    <property type="match status" value="1"/>
</dbReference>
<dbReference type="InterPro" id="IPR023151">
    <property type="entry name" value="PEP_util_CS"/>
</dbReference>
<keyword evidence="7" id="KW-0963">Cytoplasm</keyword>